<dbReference type="Proteomes" id="UP000008130">
    <property type="component" value="Chromosome"/>
</dbReference>
<evidence type="ECO:0000313" key="3">
    <source>
        <dbReference type="Proteomes" id="UP000008130"/>
    </source>
</evidence>
<keyword evidence="3" id="KW-1185">Reference proteome</keyword>
<dbReference type="EMBL" id="CP002568">
    <property type="protein sequence ID" value="ADZ72035.1"/>
    <property type="molecule type" value="Genomic_DNA"/>
</dbReference>
<protein>
    <submittedName>
        <fullName evidence="2">Uncharacterized protein</fullName>
    </submittedName>
</protein>
<feature type="compositionally biased region" description="Polar residues" evidence="1">
    <location>
        <begin position="102"/>
        <end position="113"/>
    </location>
</feature>
<feature type="region of interest" description="Disordered" evidence="1">
    <location>
        <begin position="100"/>
        <end position="125"/>
    </location>
</feature>
<dbReference type="HOGENOM" id="CLU_1990601_0_0_5"/>
<gene>
    <name evidence="2" type="ordered locus">SL003B_3613</name>
</gene>
<proteinExistence type="predicted"/>
<dbReference type="AlphaFoldDB" id="F2J1X4"/>
<accession>F2J1X4</accession>
<organism evidence="2 3">
    <name type="scientific">Polymorphum gilvum (strain LMG 25793 / CGMCC 1.9160 / SL003B-26A1)</name>
    <dbReference type="NCBI Taxonomy" id="991905"/>
    <lineage>
        <taxon>Bacteria</taxon>
        <taxon>Pseudomonadati</taxon>
        <taxon>Pseudomonadota</taxon>
        <taxon>Alphaproteobacteria</taxon>
        <taxon>Rhodobacterales</taxon>
        <taxon>Paracoccaceae</taxon>
        <taxon>Polymorphum</taxon>
    </lineage>
</organism>
<reference evidence="2 3" key="1">
    <citation type="journal article" date="2011" name="J. Bacteriol.">
        <title>Complete genome sequence of Polymorphum gilvum SL003B-26A1T, a crude oil-degrading bacterium from oil-polluted saline soil.</title>
        <authorList>
            <person name="Li S.G."/>
            <person name="Tang Y.Q."/>
            <person name="Nie Y."/>
            <person name="Cai M."/>
            <person name="Wu X.L."/>
        </authorList>
    </citation>
    <scope>NUCLEOTIDE SEQUENCE [LARGE SCALE GENOMIC DNA]</scope>
    <source>
        <strain evidence="3">LMG 25793 / CGMCC 1.9160 / SL003B-26A1</strain>
    </source>
</reference>
<dbReference type="KEGG" id="pgv:SL003B_3613"/>
<sequence>MFYDLLSFIRARIEGNGNHVHPTYAKVLIAVEQVHRPDIPYLMFKPRCVEHLTGLLASLNTEIVCARGSTSPIALRAMEAGFPQEMGEIAAVIDDAIGRRGSSGQAIPTTTTGKRGFRPGPTQSR</sequence>
<evidence type="ECO:0000313" key="2">
    <source>
        <dbReference type="EMBL" id="ADZ72035.1"/>
    </source>
</evidence>
<name>F2J1X4_POLGS</name>
<evidence type="ECO:0000256" key="1">
    <source>
        <dbReference type="SAM" id="MobiDB-lite"/>
    </source>
</evidence>